<evidence type="ECO:0008006" key="4">
    <source>
        <dbReference type="Google" id="ProtNLM"/>
    </source>
</evidence>
<dbReference type="InterPro" id="IPR021354">
    <property type="entry name" value="DUF2975"/>
</dbReference>
<evidence type="ECO:0000256" key="1">
    <source>
        <dbReference type="SAM" id="Phobius"/>
    </source>
</evidence>
<dbReference type="AlphaFoldDB" id="A0A2P2BNB0"/>
<keyword evidence="1" id="KW-0812">Transmembrane</keyword>
<feature type="transmembrane region" description="Helical" evidence="1">
    <location>
        <begin position="47"/>
        <end position="70"/>
    </location>
</feature>
<keyword evidence="3" id="KW-1185">Reference proteome</keyword>
<feature type="transmembrane region" description="Helical" evidence="1">
    <location>
        <begin position="90"/>
        <end position="112"/>
    </location>
</feature>
<dbReference type="Pfam" id="PF11188">
    <property type="entry name" value="DUF2975"/>
    <property type="match status" value="1"/>
</dbReference>
<reference evidence="2 3" key="1">
    <citation type="submission" date="2014-09" db="EMBL/GenBank/DDBJ databases">
        <authorList>
            <person name="Hornung B.V."/>
        </authorList>
    </citation>
    <scope>NUCLEOTIDE SEQUENCE [LARGE SCALE GENOMIC DNA]</scope>
    <source>
        <strain evidence="2 3">FRIFI</strain>
    </source>
</reference>
<gene>
    <name evidence="2" type="ORF">FRIFI_0332</name>
</gene>
<dbReference type="Proteomes" id="UP000245695">
    <property type="component" value="Chromosome 1"/>
</dbReference>
<dbReference type="KEGG" id="rhom:FRIFI_0332"/>
<evidence type="ECO:0000313" key="3">
    <source>
        <dbReference type="Proteomes" id="UP000245695"/>
    </source>
</evidence>
<evidence type="ECO:0000313" key="2">
    <source>
        <dbReference type="EMBL" id="CEI71880.1"/>
    </source>
</evidence>
<keyword evidence="1" id="KW-1133">Transmembrane helix</keyword>
<sequence>MIKSLNSKILNVIILIGIFITGVLLLATPMISIALCKTQVPVSELNPIMINVSICVYLCFIPYMISLFKLKKLCRLIIKNIPFTMASSKALKTISICSFSEIIIFAVCMLYLKYFVSPFNDTLIIPAIIVVTFICLVIGLLCLTLSQLFETATKIKDENDKTI</sequence>
<feature type="transmembrane region" description="Helical" evidence="1">
    <location>
        <begin position="124"/>
        <end position="146"/>
    </location>
</feature>
<organism evidence="2 3">
    <name type="scientific">Romboutsia hominis</name>
    <dbReference type="NCBI Taxonomy" id="1507512"/>
    <lineage>
        <taxon>Bacteria</taxon>
        <taxon>Bacillati</taxon>
        <taxon>Bacillota</taxon>
        <taxon>Clostridia</taxon>
        <taxon>Peptostreptococcales</taxon>
        <taxon>Peptostreptococcaceae</taxon>
        <taxon>Romboutsia</taxon>
    </lineage>
</organism>
<protein>
    <recommendedName>
        <fullName evidence="4">DUF2975 domain-containing protein</fullName>
    </recommendedName>
</protein>
<proteinExistence type="predicted"/>
<keyword evidence="1" id="KW-0472">Membrane</keyword>
<feature type="transmembrane region" description="Helical" evidence="1">
    <location>
        <begin position="12"/>
        <end position="35"/>
    </location>
</feature>
<accession>A0A2P2BNB0</accession>
<dbReference type="EMBL" id="LN650648">
    <property type="protein sequence ID" value="CEI71880.1"/>
    <property type="molecule type" value="Genomic_DNA"/>
</dbReference>
<name>A0A2P2BNB0_9FIRM</name>
<dbReference type="RefSeq" id="WP_092922988.1">
    <property type="nucleotide sequence ID" value="NZ_FJTZ01000011.1"/>
</dbReference>